<feature type="compositionally biased region" description="Basic and acidic residues" evidence="1">
    <location>
        <begin position="24"/>
        <end position="37"/>
    </location>
</feature>
<name>A0A9P1H0L5_9PEZI</name>
<comment type="caution">
    <text evidence="2">The sequence shown here is derived from an EMBL/GenBank/DDBJ whole genome shotgun (WGS) entry which is preliminary data.</text>
</comment>
<dbReference type="Proteomes" id="UP000838763">
    <property type="component" value="Unassembled WGS sequence"/>
</dbReference>
<proteinExistence type="predicted"/>
<feature type="region of interest" description="Disordered" evidence="1">
    <location>
        <begin position="17"/>
        <end position="37"/>
    </location>
</feature>
<reference evidence="2" key="1">
    <citation type="submission" date="2022-11" db="EMBL/GenBank/DDBJ databases">
        <authorList>
            <person name="Scott C."/>
            <person name="Bruce N."/>
        </authorList>
    </citation>
    <scope>NUCLEOTIDE SEQUENCE</scope>
</reference>
<sequence>MHSMLRKRVAVFRELERGATATKRKPEEADSPEGNDKGFEFKLDSVSSSLAFDQYVQLTLQQNALFTAVRQLRKAYNEARRDNDHKSTNWRALNGMARAARLYRDIMIEQAYSIMQTKPSQFLAFATLSLVAALPLLEDPGEVGFETYIDDEHEKSLREADVVVVLYQVPT</sequence>
<evidence type="ECO:0000313" key="2">
    <source>
        <dbReference type="EMBL" id="CAI4213233.1"/>
    </source>
</evidence>
<accession>A0A9P1H0L5</accession>
<gene>
    <name evidence="2" type="ORF">PPNO1_LOCUS2982</name>
</gene>
<dbReference type="AlphaFoldDB" id="A0A9P1H0L5"/>
<evidence type="ECO:0000256" key="1">
    <source>
        <dbReference type="SAM" id="MobiDB-lite"/>
    </source>
</evidence>
<organism evidence="2 3">
    <name type="scientific">Parascedosporium putredinis</name>
    <dbReference type="NCBI Taxonomy" id="1442378"/>
    <lineage>
        <taxon>Eukaryota</taxon>
        <taxon>Fungi</taxon>
        <taxon>Dikarya</taxon>
        <taxon>Ascomycota</taxon>
        <taxon>Pezizomycotina</taxon>
        <taxon>Sordariomycetes</taxon>
        <taxon>Hypocreomycetidae</taxon>
        <taxon>Microascales</taxon>
        <taxon>Microascaceae</taxon>
        <taxon>Parascedosporium</taxon>
    </lineage>
</organism>
<dbReference type="EMBL" id="CALLCH030000007">
    <property type="protein sequence ID" value="CAI4213233.1"/>
    <property type="molecule type" value="Genomic_DNA"/>
</dbReference>
<keyword evidence="3" id="KW-1185">Reference proteome</keyword>
<evidence type="ECO:0000313" key="3">
    <source>
        <dbReference type="Proteomes" id="UP000838763"/>
    </source>
</evidence>
<protein>
    <submittedName>
        <fullName evidence="2">Uncharacterized protein</fullName>
    </submittedName>
</protein>